<proteinExistence type="predicted"/>
<dbReference type="EMBL" id="JAAOYM010000001">
    <property type="protein sequence ID" value="NIJ11875.1"/>
    <property type="molecule type" value="Genomic_DNA"/>
</dbReference>
<evidence type="ECO:0000313" key="4">
    <source>
        <dbReference type="Proteomes" id="UP000545493"/>
    </source>
</evidence>
<accession>A0A7X5ZR18</accession>
<sequence>MALSPRISLRSLLTVAIAALLFSSATTMTAPSALALPPGTPSKATAQAELDSLTVRSQESMTGYSRDKFPHWIGQGDNCNTREVVLERDADYASIGADCYPDSGRWYSYYDGAVWYQASDVDIDHIVPLAEAWRSGARNWTTSKRQSFANDLNGPQLIAVTDNVNQAKGDQDPSAWQPPRSGARCAYSKWWIHTKYRWGLHLQSSEKSSLQSMLNTCSY</sequence>
<evidence type="ECO:0000256" key="1">
    <source>
        <dbReference type="SAM" id="SignalP"/>
    </source>
</evidence>
<evidence type="ECO:0000259" key="2">
    <source>
        <dbReference type="Pfam" id="PF07510"/>
    </source>
</evidence>
<name>A0A7X5ZR18_9PSEU</name>
<evidence type="ECO:0000313" key="3">
    <source>
        <dbReference type="EMBL" id="NIJ11875.1"/>
    </source>
</evidence>
<dbReference type="Proteomes" id="UP000545493">
    <property type="component" value="Unassembled WGS sequence"/>
</dbReference>
<dbReference type="Pfam" id="PF07510">
    <property type="entry name" value="GmrSD_C"/>
    <property type="match status" value="1"/>
</dbReference>
<dbReference type="PANTHER" id="PTHR24094">
    <property type="entry name" value="SECRETED PROTEIN"/>
    <property type="match status" value="1"/>
</dbReference>
<comment type="caution">
    <text evidence="3">The sequence shown here is derived from an EMBL/GenBank/DDBJ whole genome shotgun (WGS) entry which is preliminary data.</text>
</comment>
<feature type="domain" description="GmrSD restriction endonucleases C-terminal" evidence="2">
    <location>
        <begin position="116"/>
        <end position="207"/>
    </location>
</feature>
<dbReference type="RefSeq" id="WP_313886730.1">
    <property type="nucleotide sequence ID" value="NZ_JAAOYM010000001.1"/>
</dbReference>
<organism evidence="3 4">
    <name type="scientific">Saccharomonospora amisosensis</name>
    <dbReference type="NCBI Taxonomy" id="1128677"/>
    <lineage>
        <taxon>Bacteria</taxon>
        <taxon>Bacillati</taxon>
        <taxon>Actinomycetota</taxon>
        <taxon>Actinomycetes</taxon>
        <taxon>Pseudonocardiales</taxon>
        <taxon>Pseudonocardiaceae</taxon>
        <taxon>Saccharomonospora</taxon>
    </lineage>
</organism>
<feature type="chain" id="PRO_5030727658" description="GmrSD restriction endonucleases C-terminal domain-containing protein" evidence="1">
    <location>
        <begin position="36"/>
        <end position="219"/>
    </location>
</feature>
<dbReference type="AlphaFoldDB" id="A0A7X5ZR18"/>
<keyword evidence="4" id="KW-1185">Reference proteome</keyword>
<feature type="signal peptide" evidence="1">
    <location>
        <begin position="1"/>
        <end position="35"/>
    </location>
</feature>
<dbReference type="PANTHER" id="PTHR24094:SF15">
    <property type="entry name" value="AMP-DEPENDENT SYNTHETASE_LIGASE DOMAIN-CONTAINING PROTEIN-RELATED"/>
    <property type="match status" value="1"/>
</dbReference>
<gene>
    <name evidence="3" type="ORF">FHU38_002219</name>
</gene>
<protein>
    <recommendedName>
        <fullName evidence="2">GmrSD restriction endonucleases C-terminal domain-containing protein</fullName>
    </recommendedName>
</protein>
<dbReference type="InterPro" id="IPR011089">
    <property type="entry name" value="GmrSD_C"/>
</dbReference>
<reference evidence="3 4" key="1">
    <citation type="submission" date="2020-03" db="EMBL/GenBank/DDBJ databases">
        <title>Sequencing the genomes of 1000 actinobacteria strains.</title>
        <authorList>
            <person name="Klenk H.-P."/>
        </authorList>
    </citation>
    <scope>NUCLEOTIDE SEQUENCE [LARGE SCALE GENOMIC DNA]</scope>
    <source>
        <strain evidence="3 4">DSM 45685</strain>
    </source>
</reference>
<keyword evidence="1" id="KW-0732">Signal</keyword>